<dbReference type="EMBL" id="JBHTHR010000033">
    <property type="protein sequence ID" value="MFD0800244.1"/>
    <property type="molecule type" value="Genomic_DNA"/>
</dbReference>
<evidence type="ECO:0000256" key="4">
    <source>
        <dbReference type="ARBA" id="ARBA00022691"/>
    </source>
</evidence>
<evidence type="ECO:0000313" key="7">
    <source>
        <dbReference type="EMBL" id="MFD0800244.1"/>
    </source>
</evidence>
<organism evidence="7 8">
    <name type="scientific">Streptomonospora algeriensis</name>
    <dbReference type="NCBI Taxonomy" id="995084"/>
    <lineage>
        <taxon>Bacteria</taxon>
        <taxon>Bacillati</taxon>
        <taxon>Actinomycetota</taxon>
        <taxon>Actinomycetes</taxon>
        <taxon>Streptosporangiales</taxon>
        <taxon>Nocardiopsidaceae</taxon>
        <taxon>Streptomonospora</taxon>
    </lineage>
</organism>
<gene>
    <name evidence="7" type="ORF">ACFQZU_02790</name>
</gene>
<dbReference type="GO" id="GO:0008168">
    <property type="term" value="F:methyltransferase activity"/>
    <property type="evidence" value="ECO:0007669"/>
    <property type="project" value="UniProtKB-KW"/>
</dbReference>
<dbReference type="InterPro" id="IPR050953">
    <property type="entry name" value="N4_N6_ade-DNA_methylase"/>
</dbReference>
<dbReference type="InterPro" id="IPR011639">
    <property type="entry name" value="MethylTrfase_TaqI-like_dom"/>
</dbReference>
<dbReference type="Gene3D" id="3.40.50.150">
    <property type="entry name" value="Vaccinia Virus protein VP39"/>
    <property type="match status" value="2"/>
</dbReference>
<name>A0ABW3BAY6_9ACTN</name>
<accession>A0ABW3BAY6</accession>
<dbReference type="PANTHER" id="PTHR33841:SF1">
    <property type="entry name" value="DNA METHYLTRANSFERASE A"/>
    <property type="match status" value="1"/>
</dbReference>
<keyword evidence="4" id="KW-0949">S-adenosyl-L-methionine</keyword>
<protein>
    <recommendedName>
        <fullName evidence="1">site-specific DNA-methyltransferase (adenine-specific)</fullName>
        <ecNumber evidence="1">2.1.1.72</ecNumber>
    </recommendedName>
</protein>
<evidence type="ECO:0000256" key="1">
    <source>
        <dbReference type="ARBA" id="ARBA00011900"/>
    </source>
</evidence>
<dbReference type="PRINTS" id="PR00507">
    <property type="entry name" value="N12N6MTFRASE"/>
</dbReference>
<keyword evidence="3" id="KW-0808">Transferase</keyword>
<dbReference type="GO" id="GO:0032259">
    <property type="term" value="P:methylation"/>
    <property type="evidence" value="ECO:0007669"/>
    <property type="project" value="UniProtKB-KW"/>
</dbReference>
<evidence type="ECO:0000256" key="2">
    <source>
        <dbReference type="ARBA" id="ARBA00022603"/>
    </source>
</evidence>
<dbReference type="Proteomes" id="UP001596956">
    <property type="component" value="Unassembled WGS sequence"/>
</dbReference>
<sequence>MSATARNQVLSAVHTVGALLPADMIARIAEGKDVPGAKPTDYGIYSARSVRDQAERNWDELKGVWVELRKQLPAAQPGETPADATGAAVSRWVEPLLKALDFGLVPRVGEAGITAAPDGSGTVPKTFAVSHRWQHVPIHVAAWNHDLDKRPGGAGTVPPQSLVQECLNSTQAHLWAVLTNGRQLRLLRDSNALATAAYVEFDLEAIFDGELFSDFVLLYRMLHASRFEAAEGQPPSACWLEKWRSEAIDSGTRAVEQLRTQVQEALTLLGTGFLRHPANTRLRENLDVHAFHGALLRLVYRMLFLFVAEERDALHPPEADEKAKERYKSYFSTARLRRHARRRRGTTHGDQYRALRVVLEGLQREDGRPELGLPGLGGLFDETEADTPLAGLELSNEALLGAVRHLAQVRDPASRRWRWVNYRDLDAEELGSIYESLLELVPKHSAADRSFELAELAGNSRKTTGSYYTPTSLIETLLNTTLDPVIDDAVKRGEQKASAAGEPDPAEHIVSELLELTVCDPACGSGHFLVAAARRIAKKVASVRERNPEPTIDAVRHALHEVVAQCIYGVDLNPMAVELAKVSLWLEALEPGKPLGFLDAHVKCGNALIGATPALLRDGVPNAAFKPVEGDDKKHAAGLERLNDNERGDQLALGVEEEPAVKVSNRAFADQLSRITEETPGTLREVRRQEELYREWAHSGDYLTAQHIADAWCAAFMWKKTPEAPHPVTNEVFKALQDPEGSAASAETHAEIRRLRNRYRFFHWHLEFPDVFRVPDNGSGVDEGTGWAGGFTCVLGNPPWDKVDFEDKKYFASVEPSIAEIAGTARRKRIDEWMHENPDGGKRYLQARRAVKSTFHFAARSKNFPRCSQGLSLPGVTMLQTDHLFAERFDALVGQQGRYAAIVPMAIATGAAAQRLFSGLTRRGAINVLYGFENRKPLFPSVDSRYPFCVISLVGHGTRESTAKLAFFLYDTDELEDRDKVFDLTPEEIALINPNTGGLPVFRSRRDADITATIYRRVPVLWNESERSGNHWGIRFKPTMFHMTDDSGMFRTYTSLKDEGWELDGNVFTRDGQRMLPLYEGKMVHHYDHRWCHYTGTGDEDRRALTQQEKQSAKAVAMPRYWVSEFKSPTGKKDRRGEEVQAGVSSELSAIGWEHGWLYGWRDVARTTDERTAIPALIPATAVGHTFPLLFLLQDPEPVSALYACQASFVFDYVSRQKITGAHMPLMTWKQLPVPNPKDLKPHLSYIEARVLELTYTAYDMTPFARYVGDEGAPFRWDEERRAIIRAELDALFFHLYGIERDDVDYIMETFQTETGGLKNNDIAKYSTYRTKNLILENYDRMAEAGVSLDTPLIDGDNFTSTLTPAPGHGPRHESA</sequence>
<evidence type="ECO:0000256" key="5">
    <source>
        <dbReference type="ARBA" id="ARBA00047942"/>
    </source>
</evidence>
<comment type="catalytic activity">
    <reaction evidence="5">
        <text>a 2'-deoxyadenosine in DNA + S-adenosyl-L-methionine = an N(6)-methyl-2'-deoxyadenosine in DNA + S-adenosyl-L-homocysteine + H(+)</text>
        <dbReference type="Rhea" id="RHEA:15197"/>
        <dbReference type="Rhea" id="RHEA-COMP:12418"/>
        <dbReference type="Rhea" id="RHEA-COMP:12419"/>
        <dbReference type="ChEBI" id="CHEBI:15378"/>
        <dbReference type="ChEBI" id="CHEBI:57856"/>
        <dbReference type="ChEBI" id="CHEBI:59789"/>
        <dbReference type="ChEBI" id="CHEBI:90615"/>
        <dbReference type="ChEBI" id="CHEBI:90616"/>
        <dbReference type="EC" id="2.1.1.72"/>
    </reaction>
</comment>
<evidence type="ECO:0000313" key="8">
    <source>
        <dbReference type="Proteomes" id="UP001596956"/>
    </source>
</evidence>
<feature type="domain" description="Type II methyltransferase M.TaqI-like" evidence="6">
    <location>
        <begin position="565"/>
        <end position="808"/>
    </location>
</feature>
<dbReference type="InterPro" id="IPR029063">
    <property type="entry name" value="SAM-dependent_MTases_sf"/>
</dbReference>
<comment type="caution">
    <text evidence="7">The sequence shown here is derived from an EMBL/GenBank/DDBJ whole genome shotgun (WGS) entry which is preliminary data.</text>
</comment>
<dbReference type="EC" id="2.1.1.72" evidence="1"/>
<reference evidence="8" key="1">
    <citation type="journal article" date="2019" name="Int. J. Syst. Evol. Microbiol.">
        <title>The Global Catalogue of Microorganisms (GCM) 10K type strain sequencing project: providing services to taxonomists for standard genome sequencing and annotation.</title>
        <authorList>
            <consortium name="The Broad Institute Genomics Platform"/>
            <consortium name="The Broad Institute Genome Sequencing Center for Infectious Disease"/>
            <person name="Wu L."/>
            <person name="Ma J."/>
        </authorList>
    </citation>
    <scope>NUCLEOTIDE SEQUENCE [LARGE SCALE GENOMIC DNA]</scope>
    <source>
        <strain evidence="8">CCUG 63369</strain>
    </source>
</reference>
<proteinExistence type="predicted"/>
<dbReference type="PANTHER" id="PTHR33841">
    <property type="entry name" value="DNA METHYLTRANSFERASE YEEA-RELATED"/>
    <property type="match status" value="1"/>
</dbReference>
<keyword evidence="8" id="KW-1185">Reference proteome</keyword>
<dbReference type="SUPFAM" id="SSF53335">
    <property type="entry name" value="S-adenosyl-L-methionine-dependent methyltransferases"/>
    <property type="match status" value="1"/>
</dbReference>
<dbReference type="Pfam" id="PF07669">
    <property type="entry name" value="Eco57I"/>
    <property type="match status" value="1"/>
</dbReference>
<evidence type="ECO:0000256" key="3">
    <source>
        <dbReference type="ARBA" id="ARBA00022679"/>
    </source>
</evidence>
<keyword evidence="2 7" id="KW-0489">Methyltransferase</keyword>
<evidence type="ECO:0000259" key="6">
    <source>
        <dbReference type="Pfam" id="PF07669"/>
    </source>
</evidence>